<dbReference type="InterPro" id="IPR059106">
    <property type="entry name" value="WHD_MalT"/>
</dbReference>
<dbReference type="Pfam" id="PF25873">
    <property type="entry name" value="WHD_MalT"/>
    <property type="match status" value="1"/>
</dbReference>
<dbReference type="EMBL" id="FOEE01000002">
    <property type="protein sequence ID" value="SEO55655.1"/>
    <property type="molecule type" value="Genomic_DNA"/>
</dbReference>
<sequence>MSGAPTSSLRIPASKIAVPELPAEFRPRRALRRLLEQAAPDQVIVVSAPAGFGKTLLLADWVRESDWLETAWVSLDDDDDDPRRLWSAALGGLLELPSCAGDPELQRLAASLTVSRGADVVEDLADALDTLTSPVRLVLDDVHALTGREVLHDLAALVRRRPSRLALVVAGRIDPPISVPRLRLEGRLHEVRAEALRFTPQDAAVLLDASGLDLTARQVAVLHERTEGWAAGLRLAALALLRTDDVDAFLASFSGDERSVAEYLTGEILDGLDPDDEQFLRVVSVCTPVPAALAAALSGDAAAEATLDGLRASTALVERTPRADHRLHPLLRSYLVADLARQEPERYRQLNATAARWWSGQGEPVHALRHAERADDDALTTELLRRSGVALLLAGDLGPLRRALAAVGPGARARDPWLALIAALAHLDERALVPAAAELDDARRAWPDAPDTALETLRDCAELLAGALGLPRVPVPPPRLSPGDDGPELAALRHVSLGIAEFANPAGPDVPLARTHLERARDLAEEHDLAYLEVQSLATLSALATIDGDLRAMAAAAESAVAAAARTGRHPSAWSAGPTGMLAYADLLFGDPGQAALRSGAALDSWEALPPESAYVLHAVHGAAVADLGRPAEGFAEIRAARAVLGDAPVTPPVLAGLAVLEHRVALLNGNVGAADEVALWLADRVGATGETLLLGAWTEAAAGRYEAAAAAVAPVHRPDVLSLLPETVVEALLAEAEAALQHGDRPAGWSALEAALGRAEPLGVVRPFALAGPRTQELLRARTATARRGSFAGQVAAARAGVSPEPPALLSEREQAVLALLPSLLNAREIADEFTVSVNTIKSHIRSIYAKLGVSSRREAVLLAADRGLLR</sequence>
<dbReference type="Gene3D" id="3.40.50.300">
    <property type="entry name" value="P-loop containing nucleotide triphosphate hydrolases"/>
    <property type="match status" value="1"/>
</dbReference>
<dbReference type="InterPro" id="IPR036388">
    <property type="entry name" value="WH-like_DNA-bd_sf"/>
</dbReference>
<evidence type="ECO:0000259" key="2">
    <source>
        <dbReference type="PROSITE" id="PS50043"/>
    </source>
</evidence>
<gene>
    <name evidence="3" type="ORF">SAMN05660991_00702</name>
</gene>
<dbReference type="CDD" id="cd06170">
    <property type="entry name" value="LuxR_C_like"/>
    <property type="match status" value="1"/>
</dbReference>
<dbReference type="PROSITE" id="PS50043">
    <property type="entry name" value="HTH_LUXR_2"/>
    <property type="match status" value="1"/>
</dbReference>
<dbReference type="InterPro" id="IPR039420">
    <property type="entry name" value="WalR-like"/>
</dbReference>
<reference evidence="4" key="1">
    <citation type="submission" date="2016-10" db="EMBL/GenBank/DDBJ databases">
        <authorList>
            <person name="Varghese N."/>
            <person name="Submissions S."/>
        </authorList>
    </citation>
    <scope>NUCLEOTIDE SEQUENCE [LARGE SCALE GENOMIC DNA]</scope>
    <source>
        <strain evidence="4">DSM 45413</strain>
    </source>
</reference>
<dbReference type="Gene3D" id="1.25.40.10">
    <property type="entry name" value="Tetratricopeptide repeat domain"/>
    <property type="match status" value="1"/>
</dbReference>
<dbReference type="STRING" id="673521.SAMN05660991_00702"/>
<feature type="domain" description="HTH luxR-type" evidence="2">
    <location>
        <begin position="804"/>
        <end position="869"/>
    </location>
</feature>
<dbReference type="GO" id="GO:0006355">
    <property type="term" value="P:regulation of DNA-templated transcription"/>
    <property type="evidence" value="ECO:0007669"/>
    <property type="project" value="InterPro"/>
</dbReference>
<protein>
    <submittedName>
        <fullName evidence="3">LuxR family transcriptional regulator, maltose regulon positive regulatory protein</fullName>
    </submittedName>
</protein>
<dbReference type="AlphaFoldDB" id="A0A1H8QN39"/>
<dbReference type="InterPro" id="IPR000792">
    <property type="entry name" value="Tscrpt_reg_LuxR_C"/>
</dbReference>
<dbReference type="Proteomes" id="UP000198960">
    <property type="component" value="Unassembled WGS sequence"/>
</dbReference>
<dbReference type="SMART" id="SM00421">
    <property type="entry name" value="HTH_LUXR"/>
    <property type="match status" value="1"/>
</dbReference>
<evidence type="ECO:0000313" key="4">
    <source>
        <dbReference type="Proteomes" id="UP000198960"/>
    </source>
</evidence>
<dbReference type="PANTHER" id="PTHR43214">
    <property type="entry name" value="TWO-COMPONENT RESPONSE REGULATOR"/>
    <property type="match status" value="1"/>
</dbReference>
<dbReference type="GO" id="GO:0003677">
    <property type="term" value="F:DNA binding"/>
    <property type="evidence" value="ECO:0007669"/>
    <property type="project" value="UniProtKB-KW"/>
</dbReference>
<name>A0A1H8QN39_9ACTN</name>
<dbReference type="RefSeq" id="WP_091940245.1">
    <property type="nucleotide sequence ID" value="NZ_FOEE01000002.1"/>
</dbReference>
<dbReference type="Pfam" id="PF00196">
    <property type="entry name" value="GerE"/>
    <property type="match status" value="1"/>
</dbReference>
<dbReference type="OrthoDB" id="134985at2"/>
<dbReference type="InterPro" id="IPR011990">
    <property type="entry name" value="TPR-like_helical_dom_sf"/>
</dbReference>
<dbReference type="SUPFAM" id="SSF52540">
    <property type="entry name" value="P-loop containing nucleoside triphosphate hydrolases"/>
    <property type="match status" value="1"/>
</dbReference>
<dbReference type="SUPFAM" id="SSF46894">
    <property type="entry name" value="C-terminal effector domain of the bipartite response regulators"/>
    <property type="match status" value="1"/>
</dbReference>
<dbReference type="Gene3D" id="1.10.10.10">
    <property type="entry name" value="Winged helix-like DNA-binding domain superfamily/Winged helix DNA-binding domain"/>
    <property type="match status" value="1"/>
</dbReference>
<evidence type="ECO:0000256" key="1">
    <source>
        <dbReference type="ARBA" id="ARBA00023125"/>
    </source>
</evidence>
<proteinExistence type="predicted"/>
<keyword evidence="4" id="KW-1185">Reference proteome</keyword>
<evidence type="ECO:0000313" key="3">
    <source>
        <dbReference type="EMBL" id="SEO55655.1"/>
    </source>
</evidence>
<organism evidence="3 4">
    <name type="scientific">Trujillonella endophytica</name>
    <dbReference type="NCBI Taxonomy" id="673521"/>
    <lineage>
        <taxon>Bacteria</taxon>
        <taxon>Bacillati</taxon>
        <taxon>Actinomycetota</taxon>
        <taxon>Actinomycetes</taxon>
        <taxon>Geodermatophilales</taxon>
        <taxon>Geodermatophilaceae</taxon>
        <taxon>Trujillonella</taxon>
    </lineage>
</organism>
<keyword evidence="1" id="KW-0238">DNA-binding</keyword>
<dbReference type="PANTHER" id="PTHR43214:SF43">
    <property type="entry name" value="TWO-COMPONENT RESPONSE REGULATOR"/>
    <property type="match status" value="1"/>
</dbReference>
<dbReference type="InterPro" id="IPR016032">
    <property type="entry name" value="Sig_transdc_resp-reg_C-effctor"/>
</dbReference>
<dbReference type="InterPro" id="IPR027417">
    <property type="entry name" value="P-loop_NTPase"/>
</dbReference>
<accession>A0A1H8QN39</accession>